<dbReference type="GO" id="GO:0000813">
    <property type="term" value="C:ESCRT I complex"/>
    <property type="evidence" value="ECO:0000318"/>
    <property type="project" value="GO_Central"/>
</dbReference>
<keyword evidence="4" id="KW-0963">Cytoplasm</keyword>
<evidence type="ECO:0000256" key="6">
    <source>
        <dbReference type="ARBA" id="ARBA00022753"/>
    </source>
</evidence>
<dbReference type="InterPro" id="IPR009060">
    <property type="entry name" value="UBA-like_sf"/>
</dbReference>
<dbReference type="InterPro" id="IPR049467">
    <property type="entry name" value="UBAP-1-like_UBA2"/>
</dbReference>
<evidence type="ECO:0000313" key="15">
    <source>
        <dbReference type="Proteomes" id="UP000002279"/>
    </source>
</evidence>
<feature type="region of interest" description="Disordered" evidence="11">
    <location>
        <begin position="77"/>
        <end position="176"/>
    </location>
</feature>
<reference evidence="14 15" key="1">
    <citation type="journal article" date="2008" name="Nature">
        <title>Genome analysis of the platypus reveals unique signatures of evolution.</title>
        <authorList>
            <person name="Warren W.C."/>
            <person name="Hillier L.W."/>
            <person name="Marshall Graves J.A."/>
            <person name="Birney E."/>
            <person name="Ponting C.P."/>
            <person name="Grutzner F."/>
            <person name="Belov K."/>
            <person name="Miller W."/>
            <person name="Clarke L."/>
            <person name="Chinwalla A.T."/>
            <person name="Yang S.P."/>
            <person name="Heger A."/>
            <person name="Locke D.P."/>
            <person name="Miethke P."/>
            <person name="Waters P.D."/>
            <person name="Veyrunes F."/>
            <person name="Fulton L."/>
            <person name="Fulton B."/>
            <person name="Graves T."/>
            <person name="Wallis J."/>
            <person name="Puente X.S."/>
            <person name="Lopez-Otin C."/>
            <person name="Ordonez G.R."/>
            <person name="Eichler E.E."/>
            <person name="Chen L."/>
            <person name="Cheng Z."/>
            <person name="Deakin J.E."/>
            <person name="Alsop A."/>
            <person name="Thompson K."/>
            <person name="Kirby P."/>
            <person name="Papenfuss A.T."/>
            <person name="Wakefield M.J."/>
            <person name="Olender T."/>
            <person name="Lancet D."/>
            <person name="Huttley G.A."/>
            <person name="Smit A.F."/>
            <person name="Pask A."/>
            <person name="Temple-Smith P."/>
            <person name="Batzer M.A."/>
            <person name="Walker J.A."/>
            <person name="Konkel M.K."/>
            <person name="Harris R.S."/>
            <person name="Whittington C.M."/>
            <person name="Wong E.S."/>
            <person name="Gemmell N.J."/>
            <person name="Buschiazzo E."/>
            <person name="Vargas Jentzsch I.M."/>
            <person name="Merkel A."/>
            <person name="Schmitz J."/>
            <person name="Zemann A."/>
            <person name="Churakov G."/>
            <person name="Kriegs J.O."/>
            <person name="Brosius J."/>
            <person name="Murchison E.P."/>
            <person name="Sachidanandam R."/>
            <person name="Smith C."/>
            <person name="Hannon G.J."/>
            <person name="Tsend-Ayush E."/>
            <person name="McMillan D."/>
            <person name="Attenborough R."/>
            <person name="Rens W."/>
            <person name="Ferguson-Smith M."/>
            <person name="Lefevre C.M."/>
            <person name="Sharp J.A."/>
            <person name="Nicholas K.R."/>
            <person name="Ray D.A."/>
            <person name="Kube M."/>
            <person name="Reinhardt R."/>
            <person name="Pringle T.H."/>
            <person name="Taylor J."/>
            <person name="Jones R.C."/>
            <person name="Nixon B."/>
            <person name="Dacheux J.L."/>
            <person name="Niwa H."/>
            <person name="Sekita Y."/>
            <person name="Huang X."/>
            <person name="Stark A."/>
            <person name="Kheradpour P."/>
            <person name="Kellis M."/>
            <person name="Flicek P."/>
            <person name="Chen Y."/>
            <person name="Webber C."/>
            <person name="Hardison R."/>
            <person name="Nelson J."/>
            <person name="Hallsworth-Pepin K."/>
            <person name="Delehaunty K."/>
            <person name="Markovic C."/>
            <person name="Minx P."/>
            <person name="Feng Y."/>
            <person name="Kremitzki C."/>
            <person name="Mitreva M."/>
            <person name="Glasscock J."/>
            <person name="Wylie T."/>
            <person name="Wohldmann P."/>
            <person name="Thiru P."/>
            <person name="Nhan M.N."/>
            <person name="Pohl C.S."/>
            <person name="Smith S.M."/>
            <person name="Hou S."/>
            <person name="Nefedov M."/>
            <person name="de Jong P.J."/>
            <person name="Renfree M.B."/>
            <person name="Mardis E.R."/>
            <person name="Wilson R.K."/>
        </authorList>
    </citation>
    <scope>NUCLEOTIDE SEQUENCE [LARGE SCALE GENOMIC DNA]</scope>
    <source>
        <strain evidence="14 15">Glennie</strain>
    </source>
</reference>
<evidence type="ECO:0000256" key="8">
    <source>
        <dbReference type="ARBA" id="ARBA00056151"/>
    </source>
</evidence>
<dbReference type="PROSITE" id="PS51497">
    <property type="entry name" value="UMA"/>
    <property type="match status" value="1"/>
</dbReference>
<dbReference type="InterPro" id="IPR015940">
    <property type="entry name" value="UBA"/>
</dbReference>
<feature type="compositionally biased region" description="Pro residues" evidence="11">
    <location>
        <begin position="331"/>
        <end position="340"/>
    </location>
</feature>
<dbReference type="AlphaFoldDB" id="A0A6I8N0Y8"/>
<accession>A0A6I8N0Y8</accession>
<dbReference type="InParanoid" id="A0A6I8N0Y8"/>
<evidence type="ECO:0000256" key="4">
    <source>
        <dbReference type="ARBA" id="ARBA00022490"/>
    </source>
</evidence>
<proteinExistence type="predicted"/>
<evidence type="ECO:0000256" key="11">
    <source>
        <dbReference type="SAM" id="MobiDB-lite"/>
    </source>
</evidence>
<gene>
    <name evidence="14" type="primary">UBAP1</name>
</gene>
<dbReference type="GO" id="GO:0043162">
    <property type="term" value="P:ubiquitin-dependent protein catabolic process via the multivesicular body sorting pathway"/>
    <property type="evidence" value="ECO:0000318"/>
    <property type="project" value="GO_Central"/>
</dbReference>
<dbReference type="OMA" id="MTRFCEM"/>
<comment type="subcellular location">
    <subcellularLocation>
        <location evidence="2">Cytoplasm</location>
        <location evidence="2">Cytosol</location>
    </subcellularLocation>
    <subcellularLocation>
        <location evidence="1">Endosome</location>
    </subcellularLocation>
</comment>
<dbReference type="GO" id="GO:0005829">
    <property type="term" value="C:cytosol"/>
    <property type="evidence" value="ECO:0007669"/>
    <property type="project" value="UniProtKB-SubCell"/>
</dbReference>
<dbReference type="PANTHER" id="PTHR15960">
    <property type="entry name" value="LD44032P"/>
    <property type="match status" value="1"/>
</dbReference>
<evidence type="ECO:0000259" key="13">
    <source>
        <dbReference type="PROSITE" id="PS51497"/>
    </source>
</evidence>
<comment type="function">
    <text evidence="8">Component of the ESCRT-I complex, a regulator of vesicular trafficking process. Binds to ubiquitinated cargo proteins and is required for the sorting of endocytic ubiquitinated cargos into multivesicular bodies (MVBs). Plays a role in the proteasomal degradation of ubiquitinated cell-surface proteins, such as EGFR and BST2.</text>
</comment>
<feature type="domain" description="UMA" evidence="13">
    <location>
        <begin position="18"/>
        <end position="64"/>
    </location>
</feature>
<dbReference type="GO" id="GO:0005886">
    <property type="term" value="C:plasma membrane"/>
    <property type="evidence" value="ECO:0007669"/>
    <property type="project" value="Ensembl"/>
</dbReference>
<feature type="domain" description="UBA" evidence="12">
    <location>
        <begin position="410"/>
        <end position="457"/>
    </location>
</feature>
<dbReference type="InterPro" id="IPR038870">
    <property type="entry name" value="UBAP1"/>
</dbReference>
<evidence type="ECO:0000259" key="12">
    <source>
        <dbReference type="PROSITE" id="PS50030"/>
    </source>
</evidence>
<keyword evidence="6" id="KW-0967">Endosome</keyword>
<dbReference type="Pfam" id="PF22567">
    <property type="entry name" value="UBA_9"/>
    <property type="match status" value="1"/>
</dbReference>
<dbReference type="Ensembl" id="ENSOANT00000071569.1">
    <property type="protein sequence ID" value="ENSOANP00000034617.1"/>
    <property type="gene ID" value="ENSOANG00000039274.1"/>
</dbReference>
<dbReference type="InterPro" id="IPR042575">
    <property type="entry name" value="UBAP1_C"/>
</dbReference>
<name>A0A6I8N0Y8_ORNAN</name>
<dbReference type="PANTHER" id="PTHR15960:SF2">
    <property type="entry name" value="UBIQUITIN-ASSOCIATED PROTEIN 1"/>
    <property type="match status" value="1"/>
</dbReference>
<protein>
    <recommendedName>
        <fullName evidence="10">Ubiquitin-associated protein 1</fullName>
    </recommendedName>
</protein>
<dbReference type="Proteomes" id="UP000002279">
    <property type="component" value="Chromosome 3"/>
</dbReference>
<dbReference type="PROSITE" id="PS50030">
    <property type="entry name" value="UBA"/>
    <property type="match status" value="2"/>
</dbReference>
<feature type="domain" description="UBA" evidence="12">
    <location>
        <begin position="348"/>
        <end position="389"/>
    </location>
</feature>
<evidence type="ECO:0000256" key="10">
    <source>
        <dbReference type="ARBA" id="ARBA00071936"/>
    </source>
</evidence>
<evidence type="ECO:0000256" key="7">
    <source>
        <dbReference type="ARBA" id="ARBA00022927"/>
    </source>
</evidence>
<comment type="subunit">
    <text evidence="9">Component of an ESCRT-I complex (endosomal sorting complex required for transport I) which consists of TSG101, VPS28, VPS37A and UBAP1 in a 1:1:1:1 stoichiometry. Interacts with PTPN23. Interacts (via UBA domains) with ubiquitinated proteins.</text>
</comment>
<evidence type="ECO:0000256" key="9">
    <source>
        <dbReference type="ARBA" id="ARBA00062174"/>
    </source>
</evidence>
<dbReference type="SMART" id="SM00165">
    <property type="entry name" value="UBA"/>
    <property type="match status" value="1"/>
</dbReference>
<dbReference type="CDD" id="cd14315">
    <property type="entry name" value="UBA1_UBAP1"/>
    <property type="match status" value="1"/>
</dbReference>
<dbReference type="GO" id="GO:0015031">
    <property type="term" value="P:protein transport"/>
    <property type="evidence" value="ECO:0007669"/>
    <property type="project" value="UniProtKB-KW"/>
</dbReference>
<dbReference type="Bgee" id="ENSOANG00000039274">
    <property type="expression patterns" value="Expressed in fibroblast and 7 other cell types or tissues"/>
</dbReference>
<dbReference type="GO" id="GO:0043130">
    <property type="term" value="F:ubiquitin binding"/>
    <property type="evidence" value="ECO:0000318"/>
    <property type="project" value="GO_Central"/>
</dbReference>
<reference evidence="14" key="2">
    <citation type="submission" date="2025-08" db="UniProtKB">
        <authorList>
            <consortium name="Ensembl"/>
        </authorList>
    </citation>
    <scope>IDENTIFICATION</scope>
    <source>
        <strain evidence="14">Glennie</strain>
    </source>
</reference>
<keyword evidence="5" id="KW-0677">Repeat</keyword>
<keyword evidence="15" id="KW-1185">Reference proteome</keyword>
<keyword evidence="7" id="KW-0653">Protein transport</keyword>
<dbReference type="FunFam" id="1.20.120.1920:FF:000001">
    <property type="entry name" value="Ubiquitin associated protein 1"/>
    <property type="match status" value="1"/>
</dbReference>
<keyword evidence="3" id="KW-0813">Transport</keyword>
<evidence type="ECO:0000256" key="3">
    <source>
        <dbReference type="ARBA" id="ARBA00022448"/>
    </source>
</evidence>
<dbReference type="Gene3D" id="1.20.120.1920">
    <property type="entry name" value="UBAP1 SOUBA domain"/>
    <property type="match status" value="1"/>
</dbReference>
<feature type="region of interest" description="Disordered" evidence="11">
    <location>
        <begin position="200"/>
        <end position="348"/>
    </location>
</feature>
<dbReference type="FunCoup" id="A0A6I8N0Y8">
    <property type="interactions" value="2677"/>
</dbReference>
<dbReference type="Pfam" id="PF21267">
    <property type="entry name" value="UBAP-1_UBA2"/>
    <property type="match status" value="1"/>
</dbReference>
<reference evidence="14" key="3">
    <citation type="submission" date="2025-09" db="UniProtKB">
        <authorList>
            <consortium name="Ensembl"/>
        </authorList>
    </citation>
    <scope>IDENTIFICATION</scope>
    <source>
        <strain evidence="14">Glennie</strain>
    </source>
</reference>
<organism evidence="14 15">
    <name type="scientific">Ornithorhynchus anatinus</name>
    <name type="common">Duckbill platypus</name>
    <dbReference type="NCBI Taxonomy" id="9258"/>
    <lineage>
        <taxon>Eukaryota</taxon>
        <taxon>Metazoa</taxon>
        <taxon>Chordata</taxon>
        <taxon>Craniata</taxon>
        <taxon>Vertebrata</taxon>
        <taxon>Euteleostomi</taxon>
        <taxon>Mammalia</taxon>
        <taxon>Monotremata</taxon>
        <taxon>Ornithorhynchidae</taxon>
        <taxon>Ornithorhynchus</taxon>
    </lineage>
</organism>
<evidence type="ECO:0000256" key="1">
    <source>
        <dbReference type="ARBA" id="ARBA00004177"/>
    </source>
</evidence>
<evidence type="ECO:0000256" key="2">
    <source>
        <dbReference type="ARBA" id="ARBA00004514"/>
    </source>
</evidence>
<evidence type="ECO:0000256" key="5">
    <source>
        <dbReference type="ARBA" id="ARBA00022737"/>
    </source>
</evidence>
<feature type="compositionally biased region" description="Polar residues" evidence="11">
    <location>
        <begin position="120"/>
        <end position="136"/>
    </location>
</feature>
<dbReference type="CDD" id="cd14316">
    <property type="entry name" value="UBA2_UBAP1_like"/>
    <property type="match status" value="1"/>
</dbReference>
<dbReference type="InterPro" id="IPR023340">
    <property type="entry name" value="UMA"/>
</dbReference>
<dbReference type="SUPFAM" id="SSF46934">
    <property type="entry name" value="UBA-like"/>
    <property type="match status" value="2"/>
</dbReference>
<evidence type="ECO:0000313" key="14">
    <source>
        <dbReference type="Ensembl" id="ENSOANP00000034617.1"/>
    </source>
</evidence>
<dbReference type="GeneTree" id="ENSGT00390000008092"/>
<sequence length="461" mass="49893">TCFQWLGTDLDVRPFSYLDDVPFKIGDKFRIPAKVGLPIGFCLPDYSQIVKEAQYDFALERRTIEWAEDVRKIQEAQREAARQAGAEAEGPVGSGAGADAKPPGPADVPASHQPRPPASLQHNNILTPTRVSSSAPKPQGAEPPQANAAFNPADFECEEGPLRQPGILDSNLPKGGPGALLQEQEVLASLERAALDFKPLHKPNGFVTLPQLGGRERMSLSSKVSLPPGPPREQYQIPDLPQARLGRRRAEDGAAASPFHGRRRLRNGTFLSSLKGPLPSTEPATSTDTGGRGPRLAGADGGPETAARSPPPARLPRPRRCGLGEDSRAPPRCPSPPGPASPDLQGLSSGERQCVETVVNMGYSYDRVLKAMRKKGENIEQVLDYLFAHGQLCEKGFDPLLVEEALEVCQCSEEKTAEFLQLMSKFKEMGFELKDIKEVLLLHNNDQDNALEDLMARAGAS</sequence>